<dbReference type="AlphaFoldDB" id="A0A9P6MW12"/>
<evidence type="ECO:0000256" key="3">
    <source>
        <dbReference type="ARBA" id="ARBA00001974"/>
    </source>
</evidence>
<dbReference type="PANTHER" id="PTHR19372:SF7">
    <property type="entry name" value="SULFITE OXIDASE, MITOCHONDRIAL"/>
    <property type="match status" value="1"/>
</dbReference>
<keyword evidence="13" id="KW-0274">FAD</keyword>
<dbReference type="SUPFAM" id="SSF63380">
    <property type="entry name" value="Riboflavin synthase domain-like"/>
    <property type="match status" value="1"/>
</dbReference>
<comment type="caution">
    <text evidence="21">The sequence shown here is derived from an EMBL/GenBank/DDBJ whole genome shotgun (WGS) entry which is preliminary data.</text>
</comment>
<dbReference type="InterPro" id="IPR008333">
    <property type="entry name" value="Cbr1-like_FAD-bd_dom"/>
</dbReference>
<evidence type="ECO:0000256" key="8">
    <source>
        <dbReference type="ARBA" id="ARBA00015499"/>
    </source>
</evidence>
<evidence type="ECO:0000256" key="17">
    <source>
        <dbReference type="ARBA" id="ARBA00049155"/>
    </source>
</evidence>
<protein>
    <recommendedName>
        <fullName evidence="8">Nitrate reductase [NADPH]</fullName>
        <ecNumber evidence="7">1.7.1.3</ecNumber>
    </recommendedName>
</protein>
<dbReference type="InterPro" id="IPR008335">
    <property type="entry name" value="Mopterin_OxRdtase_euk"/>
</dbReference>
<comment type="cofactor">
    <cofactor evidence="1">
        <name>Mo-molybdopterin</name>
        <dbReference type="ChEBI" id="CHEBI:71302"/>
    </cofactor>
</comment>
<dbReference type="SUPFAM" id="SSF81296">
    <property type="entry name" value="E set domains"/>
    <property type="match status" value="1"/>
</dbReference>
<proteinExistence type="inferred from homology"/>
<evidence type="ECO:0000259" key="20">
    <source>
        <dbReference type="PROSITE" id="PS51384"/>
    </source>
</evidence>
<dbReference type="Proteomes" id="UP000703661">
    <property type="component" value="Unassembled WGS sequence"/>
</dbReference>
<dbReference type="PRINTS" id="PR00371">
    <property type="entry name" value="FPNCR"/>
</dbReference>
<dbReference type="InterPro" id="IPR036400">
    <property type="entry name" value="Cyt_B5-like_heme/steroid_sf"/>
</dbReference>
<dbReference type="Pfam" id="PF00970">
    <property type="entry name" value="FAD_binding_6"/>
    <property type="match status" value="1"/>
</dbReference>
<feature type="domain" description="FAD-binding FR-type" evidence="20">
    <location>
        <begin position="627"/>
        <end position="739"/>
    </location>
</feature>
<evidence type="ECO:0000256" key="9">
    <source>
        <dbReference type="ARBA" id="ARBA00022505"/>
    </source>
</evidence>
<dbReference type="InterPro" id="IPR036374">
    <property type="entry name" value="OxRdtase_Mopterin-bd_sf"/>
</dbReference>
<sequence>MNMIEQLPSITIPVTLVCAGNRRKEQNMHKQSIGFNWGPGGVSTAIWKGVLVRDILLNLCGGIKKGAKFVCFEGSDKLPNGKYGTSLALERVLNPMNDVMIAYEMNGSRLPPDHGYPVRLVVPGVIGGRSIKFVSKITVTESESDSWYHYHDNRVLPSIVSDAEMAKREQWWTRPSYIINELNINSAIASPAHGSILPISDPQTMTREITINGYAYNGGCKKITRVEITLDAGKSWLLTDLEHPEEWPEFQFNDDPYPRQRYWCWCFWSIKIPVRQLLKCKGIHVRAWDSTQNTQPKDLNWNLMGMMNNCWYRVQVDLAISGENDSELVLRFLHPTVPGPEHGGGWMGAKGDEELATSTAKPTPILTTAVAKTLRPETKTQDAEPDKAISKVDNAKPTAAPGVKCFTADMVAKHTTDDDCWFIHGGKVYDCTRFLKEHPGGAESITMNAGEDCTEDFDAIHSAKAKEMLADYYIGELVESMPETSDSTPEVKKADTATSPPPGTKCFTADMVAKHTTDDDCWFIHGGKVYDCTSFLKEHPGGAESITMNAGIDCTEDFDAIHSTRAKEMLADYYIGELVESMPETSDSTPEMKQANTFMSISTEPHSPQPSQIPSPSITLPPFLESKAWQDVALIEKIILNHDTRIFRFALGHPLQILGLPLGRHILLKIKSNGSAYVRAYTPTSLPHQQGYIDLLVKVYFKDTNPRFPAGGVVSQHLDSMAIGEKIMLKGPTGSFTYNGQGHYTHSSRGKGKCLQIGMICGGTGLTPMYQVMQAILLDKANDSTKMSLIFGNRNEEDILLRKEIDDAVEGLGSDRFHLWHLISGEKPKNWKYGTGRVNKEIIKEHLFPSQWNAPGSTDDLSSKIVLLCGPDPMIKESCLPVLTELYGKEFVDKNVFIF</sequence>
<evidence type="ECO:0000256" key="13">
    <source>
        <dbReference type="ARBA" id="ARBA00022827"/>
    </source>
</evidence>
<dbReference type="FunFam" id="3.10.120.10:FF:000007">
    <property type="entry name" value="Sulfite oxidase, mitochondrial"/>
    <property type="match status" value="2"/>
</dbReference>
<dbReference type="Pfam" id="PF00175">
    <property type="entry name" value="NAD_binding_1"/>
    <property type="match status" value="1"/>
</dbReference>
<keyword evidence="15" id="KW-0408">Iron</keyword>
<feature type="region of interest" description="Disordered" evidence="18">
    <location>
        <begin position="481"/>
        <end position="500"/>
    </location>
</feature>
<dbReference type="GO" id="GO:0030151">
    <property type="term" value="F:molybdenum ion binding"/>
    <property type="evidence" value="ECO:0007669"/>
    <property type="project" value="InterPro"/>
</dbReference>
<evidence type="ECO:0000256" key="14">
    <source>
        <dbReference type="ARBA" id="ARBA00023002"/>
    </source>
</evidence>
<dbReference type="GO" id="GO:0006790">
    <property type="term" value="P:sulfur compound metabolic process"/>
    <property type="evidence" value="ECO:0007669"/>
    <property type="project" value="TreeGrafter"/>
</dbReference>
<comment type="subunit">
    <text evidence="6">Homodimer.</text>
</comment>
<dbReference type="Gene3D" id="2.60.40.650">
    <property type="match status" value="1"/>
</dbReference>
<feature type="domain" description="Cytochrome b5 heme-binding" evidence="19">
    <location>
        <begin position="403"/>
        <end position="478"/>
    </location>
</feature>
<evidence type="ECO:0000256" key="10">
    <source>
        <dbReference type="ARBA" id="ARBA00022617"/>
    </source>
</evidence>
<dbReference type="InterPro" id="IPR018506">
    <property type="entry name" value="Cyt_B5_heme-BS"/>
</dbReference>
<dbReference type="InterPro" id="IPR014756">
    <property type="entry name" value="Ig_E-set"/>
</dbReference>
<keyword evidence="9" id="KW-0500">Molybdenum</keyword>
<dbReference type="Gene3D" id="2.40.30.10">
    <property type="entry name" value="Translation factors"/>
    <property type="match status" value="1"/>
</dbReference>
<evidence type="ECO:0000313" key="21">
    <source>
        <dbReference type="EMBL" id="KAG0015208.1"/>
    </source>
</evidence>
<organism evidence="21 22">
    <name type="scientific">Entomortierella chlamydospora</name>
    <dbReference type="NCBI Taxonomy" id="101097"/>
    <lineage>
        <taxon>Eukaryota</taxon>
        <taxon>Fungi</taxon>
        <taxon>Fungi incertae sedis</taxon>
        <taxon>Mucoromycota</taxon>
        <taxon>Mortierellomycotina</taxon>
        <taxon>Mortierellomycetes</taxon>
        <taxon>Mortierellales</taxon>
        <taxon>Mortierellaceae</taxon>
        <taxon>Entomortierella</taxon>
    </lineage>
</organism>
<evidence type="ECO:0000256" key="1">
    <source>
        <dbReference type="ARBA" id="ARBA00001924"/>
    </source>
</evidence>
<dbReference type="PROSITE" id="PS00191">
    <property type="entry name" value="CYTOCHROME_B5_1"/>
    <property type="match status" value="2"/>
</dbReference>
<keyword evidence="10" id="KW-0349">Heme</keyword>
<dbReference type="InterPro" id="IPR000572">
    <property type="entry name" value="OxRdtase_Mopterin-bd_dom"/>
</dbReference>
<keyword evidence="22" id="KW-1185">Reference proteome</keyword>
<evidence type="ECO:0000259" key="19">
    <source>
        <dbReference type="PROSITE" id="PS50255"/>
    </source>
</evidence>
<dbReference type="InterPro" id="IPR017927">
    <property type="entry name" value="FAD-bd_FR_type"/>
</dbReference>
<keyword evidence="12" id="KW-0479">Metal-binding</keyword>
<dbReference type="InterPro" id="IPR001433">
    <property type="entry name" value="OxRdtase_FAD/NAD-bd"/>
</dbReference>
<dbReference type="InterPro" id="IPR005066">
    <property type="entry name" value="MoCF_OxRdtse_dimer"/>
</dbReference>
<dbReference type="GO" id="GO:0020037">
    <property type="term" value="F:heme binding"/>
    <property type="evidence" value="ECO:0007669"/>
    <property type="project" value="InterPro"/>
</dbReference>
<dbReference type="InterPro" id="IPR017938">
    <property type="entry name" value="Riboflavin_synthase-like_b-brl"/>
</dbReference>
<dbReference type="PRINTS" id="PR00407">
    <property type="entry name" value="EUMOPTERIN"/>
</dbReference>
<dbReference type="FunFam" id="2.40.30.10:FF:000021">
    <property type="entry name" value="NADH-cytochrome b5 reductase"/>
    <property type="match status" value="1"/>
</dbReference>
<name>A0A9P6MW12_9FUNG</name>
<comment type="function">
    <text evidence="4">Nitrate reductase is a key enzyme involved in the first step of nitrate assimilation in plants, fungi and bacteria.</text>
</comment>
<dbReference type="Gene3D" id="3.10.120.10">
    <property type="entry name" value="Cytochrome b5-like heme/steroid binding domain"/>
    <property type="match status" value="2"/>
</dbReference>
<dbReference type="GO" id="GO:0008482">
    <property type="term" value="F:sulfite oxidase activity"/>
    <property type="evidence" value="ECO:0007669"/>
    <property type="project" value="TreeGrafter"/>
</dbReference>
<dbReference type="Pfam" id="PF03404">
    <property type="entry name" value="Mo-co_dimer"/>
    <property type="match status" value="1"/>
</dbReference>
<accession>A0A9P6MW12</accession>
<comment type="catalytic activity">
    <reaction evidence="17">
        <text>nitrite + NADP(+) + H2O = nitrate + NADPH + H(+)</text>
        <dbReference type="Rhea" id="RHEA:19061"/>
        <dbReference type="ChEBI" id="CHEBI:15377"/>
        <dbReference type="ChEBI" id="CHEBI:15378"/>
        <dbReference type="ChEBI" id="CHEBI:16301"/>
        <dbReference type="ChEBI" id="CHEBI:17632"/>
        <dbReference type="ChEBI" id="CHEBI:57783"/>
        <dbReference type="ChEBI" id="CHEBI:58349"/>
        <dbReference type="EC" id="1.7.1.3"/>
    </reaction>
</comment>
<dbReference type="InterPro" id="IPR039261">
    <property type="entry name" value="FNR_nucleotide-bd"/>
</dbReference>
<dbReference type="GO" id="GO:0043546">
    <property type="term" value="F:molybdopterin cofactor binding"/>
    <property type="evidence" value="ECO:0007669"/>
    <property type="project" value="TreeGrafter"/>
</dbReference>
<keyword evidence="11" id="KW-0285">Flavoprotein</keyword>
<dbReference type="InterPro" id="IPR001199">
    <property type="entry name" value="Cyt_B5-like_heme/steroid-bd"/>
</dbReference>
<dbReference type="Gene3D" id="3.90.420.10">
    <property type="entry name" value="Oxidoreductase, molybdopterin-binding domain"/>
    <property type="match status" value="1"/>
</dbReference>
<evidence type="ECO:0000313" key="22">
    <source>
        <dbReference type="Proteomes" id="UP000703661"/>
    </source>
</evidence>
<keyword evidence="16" id="KW-0534">Nitrate assimilation</keyword>
<keyword evidence="14" id="KW-0560">Oxidoreductase</keyword>
<dbReference type="InterPro" id="IPR001709">
    <property type="entry name" value="Flavoprot_Pyr_Nucl_cyt_Rdtase"/>
</dbReference>
<comment type="similarity">
    <text evidence="5">Belongs to the nitrate reductase family.</text>
</comment>
<evidence type="ECO:0000256" key="12">
    <source>
        <dbReference type="ARBA" id="ARBA00022723"/>
    </source>
</evidence>
<comment type="cofactor">
    <cofactor evidence="2">
        <name>heme</name>
        <dbReference type="ChEBI" id="CHEBI:30413"/>
    </cofactor>
</comment>
<gene>
    <name evidence="21" type="ORF">BGZ80_009977</name>
</gene>
<dbReference type="EMBL" id="JAAAID010000649">
    <property type="protein sequence ID" value="KAG0015208.1"/>
    <property type="molecule type" value="Genomic_DNA"/>
</dbReference>
<dbReference type="GO" id="GO:0050464">
    <property type="term" value="F:nitrate reductase (NADPH) activity"/>
    <property type="evidence" value="ECO:0007669"/>
    <property type="project" value="UniProtKB-EC"/>
</dbReference>
<dbReference type="SUPFAM" id="SSF52343">
    <property type="entry name" value="Ferredoxin reductase-like, C-terminal NADP-linked domain"/>
    <property type="match status" value="1"/>
</dbReference>
<dbReference type="CDD" id="cd06183">
    <property type="entry name" value="cyt_b5_reduct_like"/>
    <property type="match status" value="1"/>
</dbReference>
<dbReference type="PANTHER" id="PTHR19372">
    <property type="entry name" value="SULFITE REDUCTASE"/>
    <property type="match status" value="1"/>
</dbReference>
<dbReference type="SUPFAM" id="SSF56524">
    <property type="entry name" value="Oxidoreductase molybdopterin-binding domain"/>
    <property type="match status" value="1"/>
</dbReference>
<comment type="cofactor">
    <cofactor evidence="3">
        <name>FAD</name>
        <dbReference type="ChEBI" id="CHEBI:57692"/>
    </cofactor>
</comment>
<dbReference type="SMART" id="SM01117">
    <property type="entry name" value="Cyt-b5"/>
    <property type="match status" value="2"/>
</dbReference>
<reference evidence="21" key="1">
    <citation type="journal article" date="2020" name="Fungal Divers.">
        <title>Resolving the Mortierellaceae phylogeny through synthesis of multi-gene phylogenetics and phylogenomics.</title>
        <authorList>
            <person name="Vandepol N."/>
            <person name="Liber J."/>
            <person name="Desiro A."/>
            <person name="Na H."/>
            <person name="Kennedy M."/>
            <person name="Barry K."/>
            <person name="Grigoriev I.V."/>
            <person name="Miller A.N."/>
            <person name="O'Donnell K."/>
            <person name="Stajich J.E."/>
            <person name="Bonito G."/>
        </authorList>
    </citation>
    <scope>NUCLEOTIDE SEQUENCE</scope>
    <source>
        <strain evidence="21">NRRL 2769</strain>
    </source>
</reference>
<dbReference type="Gene3D" id="3.40.50.80">
    <property type="entry name" value="Nucleotide-binding domain of ferredoxin-NADP reductase (FNR) module"/>
    <property type="match status" value="1"/>
</dbReference>
<dbReference type="SUPFAM" id="SSF55856">
    <property type="entry name" value="Cytochrome b5-like heme/steroid binding domain"/>
    <property type="match status" value="2"/>
</dbReference>
<feature type="domain" description="Cytochrome b5 heme-binding" evidence="19">
    <location>
        <begin position="504"/>
        <end position="579"/>
    </location>
</feature>
<evidence type="ECO:0000256" key="2">
    <source>
        <dbReference type="ARBA" id="ARBA00001971"/>
    </source>
</evidence>
<evidence type="ECO:0000256" key="7">
    <source>
        <dbReference type="ARBA" id="ARBA00012673"/>
    </source>
</evidence>
<dbReference type="PROSITE" id="PS51384">
    <property type="entry name" value="FAD_FR"/>
    <property type="match status" value="1"/>
</dbReference>
<dbReference type="EC" id="1.7.1.3" evidence="7"/>
<evidence type="ECO:0000256" key="5">
    <source>
        <dbReference type="ARBA" id="ARBA00006253"/>
    </source>
</evidence>
<dbReference type="PROSITE" id="PS50255">
    <property type="entry name" value="CYTOCHROME_B5_2"/>
    <property type="match status" value="2"/>
</dbReference>
<dbReference type="Pfam" id="PF00173">
    <property type="entry name" value="Cyt-b5"/>
    <property type="match status" value="2"/>
</dbReference>
<dbReference type="PRINTS" id="PR00406">
    <property type="entry name" value="CYTB5RDTASE"/>
</dbReference>
<evidence type="ECO:0000256" key="11">
    <source>
        <dbReference type="ARBA" id="ARBA00022630"/>
    </source>
</evidence>
<evidence type="ECO:0000256" key="15">
    <source>
        <dbReference type="ARBA" id="ARBA00023004"/>
    </source>
</evidence>
<evidence type="ECO:0000256" key="4">
    <source>
        <dbReference type="ARBA" id="ARBA00003838"/>
    </source>
</evidence>
<dbReference type="PRINTS" id="PR00363">
    <property type="entry name" value="CYTOCHROMEB5"/>
</dbReference>
<evidence type="ECO:0000256" key="16">
    <source>
        <dbReference type="ARBA" id="ARBA00023063"/>
    </source>
</evidence>
<dbReference type="GO" id="GO:0042128">
    <property type="term" value="P:nitrate assimilation"/>
    <property type="evidence" value="ECO:0007669"/>
    <property type="project" value="UniProtKB-KW"/>
</dbReference>
<dbReference type="Pfam" id="PF00174">
    <property type="entry name" value="Oxidored_molyb"/>
    <property type="match status" value="1"/>
</dbReference>
<evidence type="ECO:0000256" key="6">
    <source>
        <dbReference type="ARBA" id="ARBA00011738"/>
    </source>
</evidence>
<evidence type="ECO:0000256" key="18">
    <source>
        <dbReference type="SAM" id="MobiDB-lite"/>
    </source>
</evidence>